<dbReference type="NCBIfam" id="TIGR00254">
    <property type="entry name" value="GGDEF"/>
    <property type="match status" value="1"/>
</dbReference>
<dbReference type="Gene3D" id="6.10.340.10">
    <property type="match status" value="1"/>
</dbReference>
<feature type="coiled-coil region" evidence="7">
    <location>
        <begin position="402"/>
        <end position="440"/>
    </location>
</feature>
<comment type="subcellular location">
    <subcellularLocation>
        <location evidence="1">Cell membrane</location>
        <topology evidence="1">Multi-pass membrane protein</topology>
    </subcellularLocation>
</comment>
<name>L8J8H7_9GAMM</name>
<dbReference type="GO" id="GO:0043709">
    <property type="term" value="P:cell adhesion involved in single-species biofilm formation"/>
    <property type="evidence" value="ECO:0007669"/>
    <property type="project" value="TreeGrafter"/>
</dbReference>
<dbReference type="Gene3D" id="3.30.450.20">
    <property type="entry name" value="PAS domain"/>
    <property type="match status" value="2"/>
</dbReference>
<dbReference type="InterPro" id="IPR029787">
    <property type="entry name" value="Nucleotide_cyclase"/>
</dbReference>
<feature type="domain" description="HAMP" evidence="9">
    <location>
        <begin position="355"/>
        <end position="407"/>
    </location>
</feature>
<dbReference type="InterPro" id="IPR033479">
    <property type="entry name" value="dCache_1"/>
</dbReference>
<dbReference type="Proteomes" id="UP000011134">
    <property type="component" value="Unassembled WGS sequence"/>
</dbReference>
<dbReference type="PROSITE" id="PS50885">
    <property type="entry name" value="HAMP"/>
    <property type="match status" value="1"/>
</dbReference>
<dbReference type="SUPFAM" id="SSF55073">
    <property type="entry name" value="Nucleotide cyclase"/>
    <property type="match status" value="1"/>
</dbReference>
<keyword evidence="4 8" id="KW-0812">Transmembrane</keyword>
<dbReference type="Pfam" id="PF00672">
    <property type="entry name" value="HAMP"/>
    <property type="match status" value="1"/>
</dbReference>
<dbReference type="OrthoDB" id="8572793at2"/>
<dbReference type="GO" id="GO:1902201">
    <property type="term" value="P:negative regulation of bacterial-type flagellum-dependent cell motility"/>
    <property type="evidence" value="ECO:0007669"/>
    <property type="project" value="TreeGrafter"/>
</dbReference>
<evidence type="ECO:0000256" key="8">
    <source>
        <dbReference type="SAM" id="Phobius"/>
    </source>
</evidence>
<dbReference type="Pfam" id="PF02743">
    <property type="entry name" value="dCache_1"/>
    <property type="match status" value="1"/>
</dbReference>
<evidence type="ECO:0000256" key="1">
    <source>
        <dbReference type="ARBA" id="ARBA00004651"/>
    </source>
</evidence>
<evidence type="ECO:0000259" key="10">
    <source>
        <dbReference type="PROSITE" id="PS50887"/>
    </source>
</evidence>
<dbReference type="PANTHER" id="PTHR45138:SF24">
    <property type="entry name" value="DIGUANYLATE CYCLASE DGCC-RELATED"/>
    <property type="match status" value="1"/>
</dbReference>
<dbReference type="PANTHER" id="PTHR45138">
    <property type="entry name" value="REGULATORY COMPONENTS OF SENSORY TRANSDUCTION SYSTEM"/>
    <property type="match status" value="1"/>
</dbReference>
<evidence type="ECO:0000259" key="9">
    <source>
        <dbReference type="PROSITE" id="PS50885"/>
    </source>
</evidence>
<keyword evidence="12" id="KW-1185">Reference proteome</keyword>
<dbReference type="CDD" id="cd12913">
    <property type="entry name" value="PDC1_MCP_like"/>
    <property type="match status" value="1"/>
</dbReference>
<evidence type="ECO:0000313" key="11">
    <source>
        <dbReference type="EMBL" id="ELR63849.1"/>
    </source>
</evidence>
<evidence type="ECO:0000256" key="6">
    <source>
        <dbReference type="ARBA" id="ARBA00023136"/>
    </source>
</evidence>
<keyword evidence="6 8" id="KW-0472">Membrane</keyword>
<comment type="caution">
    <text evidence="11">The sequence shown here is derived from an EMBL/GenBank/DDBJ whole genome shotgun (WGS) entry which is preliminary data.</text>
</comment>
<dbReference type="EMBL" id="AMZO01000035">
    <property type="protein sequence ID" value="ELR63849.1"/>
    <property type="molecule type" value="Genomic_DNA"/>
</dbReference>
<dbReference type="GO" id="GO:0052621">
    <property type="term" value="F:diguanylate cyclase activity"/>
    <property type="evidence" value="ECO:0007669"/>
    <property type="project" value="UniProtKB-EC"/>
</dbReference>
<protein>
    <recommendedName>
        <fullName evidence="2">diguanylate cyclase</fullName>
        <ecNumber evidence="2">2.7.7.65</ecNumber>
    </recommendedName>
</protein>
<evidence type="ECO:0000256" key="5">
    <source>
        <dbReference type="ARBA" id="ARBA00022989"/>
    </source>
</evidence>
<organism evidence="11 12">
    <name type="scientific">Photobacterium marinum</name>
    <dbReference type="NCBI Taxonomy" id="1056511"/>
    <lineage>
        <taxon>Bacteria</taxon>
        <taxon>Pseudomonadati</taxon>
        <taxon>Pseudomonadota</taxon>
        <taxon>Gammaproteobacteria</taxon>
        <taxon>Vibrionales</taxon>
        <taxon>Vibrionaceae</taxon>
        <taxon>Photobacterium</taxon>
    </lineage>
</organism>
<evidence type="ECO:0000256" key="3">
    <source>
        <dbReference type="ARBA" id="ARBA00022475"/>
    </source>
</evidence>
<dbReference type="InterPro" id="IPR003660">
    <property type="entry name" value="HAMP_dom"/>
</dbReference>
<feature type="transmembrane region" description="Helical" evidence="8">
    <location>
        <begin position="334"/>
        <end position="351"/>
    </location>
</feature>
<dbReference type="SUPFAM" id="SSF158472">
    <property type="entry name" value="HAMP domain-like"/>
    <property type="match status" value="1"/>
</dbReference>
<evidence type="ECO:0000313" key="12">
    <source>
        <dbReference type="Proteomes" id="UP000011134"/>
    </source>
</evidence>
<dbReference type="EC" id="2.7.7.65" evidence="2"/>
<dbReference type="InterPro" id="IPR050469">
    <property type="entry name" value="Diguanylate_Cyclase"/>
</dbReference>
<accession>L8J8H7</accession>
<keyword evidence="3" id="KW-1003">Cell membrane</keyword>
<keyword evidence="7" id="KW-0175">Coiled coil</keyword>
<dbReference type="SMART" id="SM00267">
    <property type="entry name" value="GGDEF"/>
    <property type="match status" value="1"/>
</dbReference>
<reference evidence="11 12" key="1">
    <citation type="submission" date="2012-12" db="EMBL/GenBank/DDBJ databases">
        <title>Genome Assembly of Photobacterium sp. AK15.</title>
        <authorList>
            <person name="Khatri I."/>
            <person name="Vaidya B."/>
            <person name="Srinivas T.N.R."/>
            <person name="Subramanian S."/>
            <person name="Pinnaka A."/>
        </authorList>
    </citation>
    <scope>NUCLEOTIDE SEQUENCE [LARGE SCALE GENOMIC DNA]</scope>
    <source>
        <strain evidence="11 12">AK15</strain>
    </source>
</reference>
<feature type="transmembrane region" description="Helical" evidence="8">
    <location>
        <begin position="12"/>
        <end position="33"/>
    </location>
</feature>
<proteinExistence type="predicted"/>
<dbReference type="CDD" id="cd01949">
    <property type="entry name" value="GGDEF"/>
    <property type="match status" value="1"/>
</dbReference>
<dbReference type="SMART" id="SM00304">
    <property type="entry name" value="HAMP"/>
    <property type="match status" value="1"/>
</dbReference>
<evidence type="ECO:0000256" key="4">
    <source>
        <dbReference type="ARBA" id="ARBA00022692"/>
    </source>
</evidence>
<dbReference type="Pfam" id="PF00990">
    <property type="entry name" value="GGDEF"/>
    <property type="match status" value="1"/>
</dbReference>
<dbReference type="RefSeq" id="WP_007469899.1">
    <property type="nucleotide sequence ID" value="NZ_AMZO01000035.1"/>
</dbReference>
<dbReference type="PATRIC" id="fig|1056511.3.peg.4234"/>
<feature type="domain" description="GGDEF" evidence="10">
    <location>
        <begin position="470"/>
        <end position="597"/>
    </location>
</feature>
<evidence type="ECO:0000256" key="2">
    <source>
        <dbReference type="ARBA" id="ARBA00012528"/>
    </source>
</evidence>
<gene>
    <name evidence="11" type="ORF">C942_03309</name>
</gene>
<keyword evidence="5 8" id="KW-1133">Transmembrane helix</keyword>
<dbReference type="AlphaFoldDB" id="L8J8H7"/>
<dbReference type="InterPro" id="IPR043128">
    <property type="entry name" value="Rev_trsase/Diguanyl_cyclase"/>
</dbReference>
<dbReference type="Gene3D" id="3.30.70.270">
    <property type="match status" value="1"/>
</dbReference>
<dbReference type="CDD" id="cd06225">
    <property type="entry name" value="HAMP"/>
    <property type="match status" value="1"/>
</dbReference>
<dbReference type="PROSITE" id="PS50887">
    <property type="entry name" value="GGDEF"/>
    <property type="match status" value="1"/>
</dbReference>
<dbReference type="InterPro" id="IPR000160">
    <property type="entry name" value="GGDEF_dom"/>
</dbReference>
<dbReference type="GO" id="GO:0007165">
    <property type="term" value="P:signal transduction"/>
    <property type="evidence" value="ECO:0007669"/>
    <property type="project" value="InterPro"/>
</dbReference>
<dbReference type="GO" id="GO:0005886">
    <property type="term" value="C:plasma membrane"/>
    <property type="evidence" value="ECO:0007669"/>
    <property type="project" value="UniProtKB-SubCell"/>
</dbReference>
<evidence type="ECO:0000256" key="7">
    <source>
        <dbReference type="SAM" id="Coils"/>
    </source>
</evidence>
<sequence>MLSPFSNNLVLRIQLTLTLFILLTALSVSLLWYHSYEQDHRLTVEKLYRHSSETIYNKLDSFFSKAHDVYLHQEVIQNQLIDIVKDKPQLLVYLTNALNHHENIDYFYFANTKGGLISVGQKLKQHFVRFESENDGAGPLLSYRTSYSDESDAFINRIKHFDARQRSWYQNALNTNLPIWSDVYPGVVNNELLGITLSKSIHDQNGALIGVWGVDLTLASIEEALLNAKPSKNSTVALIDTNGDILASSDSTHAAKNGKLMNIASDPTSLLGQLWPTLNKNGQDHTSIQTLDFMSETWLNFHTHFPLSKNRSVAIVIYSPQSEFTQDLIQTKHYTFIIAALIIMIAVYYGTRRTEKLLTPIRQLTKATIEISLGNWLQQIPVIHHDEVGKLAASFNKMAIHLESTITQLDKQKQETERLNQRLEERVRERTRELIAVNQQLRELANTDPLTGIANQRFFWETFSHHSEKKNGWLLILDIDDFKKLNDTFGHVTGDLALKHFTRVCETCLSTSDIIGRIGGEEFAIWSESDEVETLTKRILLKLKHSPLYVDGCQLKLSASIGGTNSYPGKMNCYAIADNMLYKAKLAGKKQAVIDNDMNK</sequence>